<dbReference type="EMBL" id="JADNRY010000001">
    <property type="protein sequence ID" value="KAF9078466.1"/>
    <property type="molecule type" value="Genomic_DNA"/>
</dbReference>
<gene>
    <name evidence="1" type="ORF">BDP27DRAFT_1309621</name>
</gene>
<evidence type="ECO:0000313" key="2">
    <source>
        <dbReference type="Proteomes" id="UP000772434"/>
    </source>
</evidence>
<keyword evidence="2" id="KW-1185">Reference proteome</keyword>
<dbReference type="OrthoDB" id="3230070at2759"/>
<sequence length="68" mass="7625">MDCHHTRGRPYLVLIAPGAHRVNFTVLTSRQTVEFLDADPSHTAEIAWTPSHTGLKGTNARMNLQKQE</sequence>
<proteinExistence type="predicted"/>
<accession>A0A9P5UGJ9</accession>
<dbReference type="AlphaFoldDB" id="A0A9P5UGJ9"/>
<organism evidence="1 2">
    <name type="scientific">Rhodocollybia butyracea</name>
    <dbReference type="NCBI Taxonomy" id="206335"/>
    <lineage>
        <taxon>Eukaryota</taxon>
        <taxon>Fungi</taxon>
        <taxon>Dikarya</taxon>
        <taxon>Basidiomycota</taxon>
        <taxon>Agaricomycotina</taxon>
        <taxon>Agaricomycetes</taxon>
        <taxon>Agaricomycetidae</taxon>
        <taxon>Agaricales</taxon>
        <taxon>Marasmiineae</taxon>
        <taxon>Omphalotaceae</taxon>
        <taxon>Rhodocollybia</taxon>
    </lineage>
</organism>
<dbReference type="Proteomes" id="UP000772434">
    <property type="component" value="Unassembled WGS sequence"/>
</dbReference>
<comment type="caution">
    <text evidence="1">The sequence shown here is derived from an EMBL/GenBank/DDBJ whole genome shotgun (WGS) entry which is preliminary data.</text>
</comment>
<name>A0A9P5UGJ9_9AGAR</name>
<protein>
    <submittedName>
        <fullName evidence="1">Uncharacterized protein</fullName>
    </submittedName>
</protein>
<evidence type="ECO:0000313" key="1">
    <source>
        <dbReference type="EMBL" id="KAF9078466.1"/>
    </source>
</evidence>
<reference evidence="1" key="1">
    <citation type="submission" date="2020-11" db="EMBL/GenBank/DDBJ databases">
        <authorList>
            <consortium name="DOE Joint Genome Institute"/>
            <person name="Ahrendt S."/>
            <person name="Riley R."/>
            <person name="Andreopoulos W."/>
            <person name="Labutti K."/>
            <person name="Pangilinan J."/>
            <person name="Ruiz-Duenas F.J."/>
            <person name="Barrasa J.M."/>
            <person name="Sanchez-Garcia M."/>
            <person name="Camarero S."/>
            <person name="Miyauchi S."/>
            <person name="Serrano A."/>
            <person name="Linde D."/>
            <person name="Babiker R."/>
            <person name="Drula E."/>
            <person name="Ayuso-Fernandez I."/>
            <person name="Pacheco R."/>
            <person name="Padilla G."/>
            <person name="Ferreira P."/>
            <person name="Barriuso J."/>
            <person name="Kellner H."/>
            <person name="Castanera R."/>
            <person name="Alfaro M."/>
            <person name="Ramirez L."/>
            <person name="Pisabarro A.G."/>
            <person name="Kuo A."/>
            <person name="Tritt A."/>
            <person name="Lipzen A."/>
            <person name="He G."/>
            <person name="Yan M."/>
            <person name="Ng V."/>
            <person name="Cullen D."/>
            <person name="Martin F."/>
            <person name="Rosso M.-N."/>
            <person name="Henrissat B."/>
            <person name="Hibbett D."/>
            <person name="Martinez A.T."/>
            <person name="Grigoriev I.V."/>
        </authorList>
    </citation>
    <scope>NUCLEOTIDE SEQUENCE</scope>
    <source>
        <strain evidence="1">AH 40177</strain>
    </source>
</reference>